<dbReference type="GO" id="GO:0005886">
    <property type="term" value="C:plasma membrane"/>
    <property type="evidence" value="ECO:0007669"/>
    <property type="project" value="UniProtKB-SubCell"/>
</dbReference>
<dbReference type="PANTHER" id="PTHR42643:SF38">
    <property type="entry name" value="IONOTROPIC RECEPTOR 100A"/>
    <property type="match status" value="1"/>
</dbReference>
<organism evidence="9 10">
    <name type="scientific">Bemisia tabaci</name>
    <name type="common">Sweetpotato whitefly</name>
    <name type="synonym">Aleurodes tabaci</name>
    <dbReference type="NCBI Taxonomy" id="7038"/>
    <lineage>
        <taxon>Eukaryota</taxon>
        <taxon>Metazoa</taxon>
        <taxon>Ecdysozoa</taxon>
        <taxon>Arthropoda</taxon>
        <taxon>Hexapoda</taxon>
        <taxon>Insecta</taxon>
        <taxon>Pterygota</taxon>
        <taxon>Neoptera</taxon>
        <taxon>Paraneoptera</taxon>
        <taxon>Hemiptera</taxon>
        <taxon>Sternorrhyncha</taxon>
        <taxon>Aleyrodoidea</taxon>
        <taxon>Aleyrodidae</taxon>
        <taxon>Aleyrodinae</taxon>
        <taxon>Bemisia</taxon>
    </lineage>
</organism>
<evidence type="ECO:0000256" key="2">
    <source>
        <dbReference type="ARBA" id="ARBA00022475"/>
    </source>
</evidence>
<name>A0A9P0F0S4_BEMTA</name>
<reference evidence="9" key="1">
    <citation type="submission" date="2021-12" db="EMBL/GenBank/DDBJ databases">
        <authorList>
            <person name="King R."/>
        </authorList>
    </citation>
    <scope>NUCLEOTIDE SEQUENCE</scope>
</reference>
<keyword evidence="2" id="KW-1003">Cell membrane</keyword>
<keyword evidence="5 8" id="KW-0472">Membrane</keyword>
<proteinExistence type="predicted"/>
<dbReference type="InterPro" id="IPR052192">
    <property type="entry name" value="Insect_Ionotropic_Sensory_Rcpt"/>
</dbReference>
<protein>
    <recommendedName>
        <fullName evidence="11">Ionotropic receptor</fullName>
    </recommendedName>
</protein>
<comment type="subcellular location">
    <subcellularLocation>
        <location evidence="1">Cell membrane</location>
        <topology evidence="1">Multi-pass membrane protein</topology>
    </subcellularLocation>
</comment>
<evidence type="ECO:0000256" key="3">
    <source>
        <dbReference type="ARBA" id="ARBA00022692"/>
    </source>
</evidence>
<evidence type="ECO:0000256" key="5">
    <source>
        <dbReference type="ARBA" id="ARBA00023136"/>
    </source>
</evidence>
<dbReference type="AlphaFoldDB" id="A0A9P0F0S4"/>
<dbReference type="PANTHER" id="PTHR42643">
    <property type="entry name" value="IONOTROPIC RECEPTOR 20A-RELATED"/>
    <property type="match status" value="1"/>
</dbReference>
<evidence type="ECO:0000313" key="9">
    <source>
        <dbReference type="EMBL" id="CAH0383523.1"/>
    </source>
</evidence>
<evidence type="ECO:0000256" key="4">
    <source>
        <dbReference type="ARBA" id="ARBA00022989"/>
    </source>
</evidence>
<keyword evidence="7" id="KW-0325">Glycoprotein</keyword>
<evidence type="ECO:0000256" key="1">
    <source>
        <dbReference type="ARBA" id="ARBA00004651"/>
    </source>
</evidence>
<feature type="transmembrane region" description="Helical" evidence="8">
    <location>
        <begin position="325"/>
        <end position="347"/>
    </location>
</feature>
<evidence type="ECO:0000256" key="7">
    <source>
        <dbReference type="ARBA" id="ARBA00023180"/>
    </source>
</evidence>
<accession>A0A9P0F0S4</accession>
<dbReference type="Proteomes" id="UP001152759">
    <property type="component" value="Chromosome 10"/>
</dbReference>
<keyword evidence="3 8" id="KW-0812">Transmembrane</keyword>
<keyword evidence="6" id="KW-0675">Receptor</keyword>
<keyword evidence="10" id="KW-1185">Reference proteome</keyword>
<gene>
    <name evidence="9" type="ORF">BEMITA_LOCUS2964</name>
</gene>
<sequence length="492" mass="57063">MADKSKTCYEEMYISTEELDGSSELSDLNFNMTRSLYTHPIWNSKNYLIFMINEFDWDTYISKTYRHSVERLYTLDSGNTTSRKYYDALVLCFKFMWRFFRGLKAIICHRGGCSRYDHFAEKIFWYSGAEDEAYFDFSVTNMHGKNLRLALSDTEGVVLKLSFFDSSMWMESMRTEILDELAEKLHFTYTSDLNQYVSREVGQKLDIDLHYVEVRVGPEDTDYSKFDFSIGVETAAMGILTPHSKFMPQCLVPFEVFNFKVWICIILTCIVFVWMQHVFLNAQCRMFRGLYSMADILLYDGTSSMYTIYAYFICGSPPRLLLGKLFTGKILFFVFIFSALIISNVFLGGMTTLLTSTVQYAEIDTLQALEGSHLSIQVTEKESAVLYFSELGLSEKMMAKFSTSFNHYFSFIENDIAAEDLWGFSFQKEPRTHSGSISRTLECRDITVDSKTAQLKRNLIRNRSFSFRGRDSLTPKIITMDAGRSPRHRGQR</sequence>
<evidence type="ECO:0000256" key="8">
    <source>
        <dbReference type="SAM" id="Phobius"/>
    </source>
</evidence>
<evidence type="ECO:0000256" key="6">
    <source>
        <dbReference type="ARBA" id="ARBA00023170"/>
    </source>
</evidence>
<feature type="transmembrane region" description="Helical" evidence="8">
    <location>
        <begin position="257"/>
        <end position="275"/>
    </location>
</feature>
<keyword evidence="4 8" id="KW-1133">Transmembrane helix</keyword>
<evidence type="ECO:0008006" key="11">
    <source>
        <dbReference type="Google" id="ProtNLM"/>
    </source>
</evidence>
<dbReference type="EMBL" id="OU963871">
    <property type="protein sequence ID" value="CAH0383523.1"/>
    <property type="molecule type" value="Genomic_DNA"/>
</dbReference>
<evidence type="ECO:0000313" key="10">
    <source>
        <dbReference type="Proteomes" id="UP001152759"/>
    </source>
</evidence>
<feature type="transmembrane region" description="Helical" evidence="8">
    <location>
        <begin position="296"/>
        <end position="313"/>
    </location>
</feature>